<dbReference type="RefSeq" id="WP_073154855.1">
    <property type="nucleotide sequence ID" value="NZ_FQVL01000005.1"/>
</dbReference>
<keyword evidence="4 8" id="KW-0274">FAD</keyword>
<dbReference type="InterPro" id="IPR006089">
    <property type="entry name" value="Acyl-CoA_DH_CS"/>
</dbReference>
<evidence type="ECO:0000313" key="12">
    <source>
        <dbReference type="EMBL" id="SHE97908.1"/>
    </source>
</evidence>
<dbReference type="InterPro" id="IPR013786">
    <property type="entry name" value="AcylCoA_DH/ox_N"/>
</dbReference>
<dbReference type="GO" id="GO:0050660">
    <property type="term" value="F:flavin adenine dinucleotide binding"/>
    <property type="evidence" value="ECO:0007669"/>
    <property type="project" value="InterPro"/>
</dbReference>
<organism evidence="12 13">
    <name type="scientific">Seinonella peptonophila</name>
    <dbReference type="NCBI Taxonomy" id="112248"/>
    <lineage>
        <taxon>Bacteria</taxon>
        <taxon>Bacillati</taxon>
        <taxon>Bacillota</taxon>
        <taxon>Bacilli</taxon>
        <taxon>Bacillales</taxon>
        <taxon>Thermoactinomycetaceae</taxon>
        <taxon>Seinonella</taxon>
    </lineage>
</organism>
<dbReference type="PROSITE" id="PS00073">
    <property type="entry name" value="ACYL_COA_DH_2"/>
    <property type="match status" value="1"/>
</dbReference>
<keyword evidence="13" id="KW-1185">Reference proteome</keyword>
<dbReference type="CDD" id="cd01158">
    <property type="entry name" value="SCAD_SBCAD"/>
    <property type="match status" value="1"/>
</dbReference>
<keyword evidence="3 8" id="KW-0285">Flavoprotein</keyword>
<dbReference type="Gene3D" id="2.40.110.10">
    <property type="entry name" value="Butyryl-CoA Dehydrogenase, subunit A, domain 2"/>
    <property type="match status" value="1"/>
</dbReference>
<evidence type="ECO:0000256" key="7">
    <source>
        <dbReference type="ARBA" id="ARBA00067585"/>
    </source>
</evidence>
<dbReference type="Proteomes" id="UP000184476">
    <property type="component" value="Unassembled WGS sequence"/>
</dbReference>
<feature type="domain" description="Acyl-CoA dehydrogenase/oxidase N-terminal" evidence="11">
    <location>
        <begin position="6"/>
        <end position="117"/>
    </location>
</feature>
<dbReference type="SUPFAM" id="SSF47203">
    <property type="entry name" value="Acyl-CoA dehydrogenase C-terminal domain-like"/>
    <property type="match status" value="1"/>
</dbReference>
<dbReference type="InterPro" id="IPR037069">
    <property type="entry name" value="AcylCoA_DH/ox_N_sf"/>
</dbReference>
<dbReference type="InterPro" id="IPR009100">
    <property type="entry name" value="AcylCoA_DH/oxidase_NM_dom_sf"/>
</dbReference>
<dbReference type="SUPFAM" id="SSF56645">
    <property type="entry name" value="Acyl-CoA dehydrogenase NM domain-like"/>
    <property type="match status" value="1"/>
</dbReference>
<dbReference type="FunFam" id="1.20.140.10:FF:000004">
    <property type="entry name" value="Acyl-CoA dehydrogenase FadE25"/>
    <property type="match status" value="1"/>
</dbReference>
<evidence type="ECO:0000256" key="1">
    <source>
        <dbReference type="ARBA" id="ARBA00001974"/>
    </source>
</evidence>
<dbReference type="PIRSF" id="PIRSF016578">
    <property type="entry name" value="HsaA"/>
    <property type="match status" value="1"/>
</dbReference>
<evidence type="ECO:0000313" key="13">
    <source>
        <dbReference type="Proteomes" id="UP000184476"/>
    </source>
</evidence>
<comment type="cofactor">
    <cofactor evidence="1 8">
        <name>FAD</name>
        <dbReference type="ChEBI" id="CHEBI:57692"/>
    </cofactor>
</comment>
<evidence type="ECO:0000256" key="4">
    <source>
        <dbReference type="ARBA" id="ARBA00022827"/>
    </source>
</evidence>
<evidence type="ECO:0000256" key="8">
    <source>
        <dbReference type="RuleBase" id="RU362125"/>
    </source>
</evidence>
<dbReference type="STRING" id="112248.SAMN05444392_105226"/>
<keyword evidence="5 8" id="KW-0560">Oxidoreductase</keyword>
<proteinExistence type="inferred from homology"/>
<evidence type="ECO:0000259" key="10">
    <source>
        <dbReference type="Pfam" id="PF02770"/>
    </source>
</evidence>
<dbReference type="Gene3D" id="1.20.140.10">
    <property type="entry name" value="Butyryl-CoA Dehydrogenase, subunit A, domain 3"/>
    <property type="match status" value="1"/>
</dbReference>
<comment type="similarity">
    <text evidence="2 8">Belongs to the acyl-CoA dehydrogenase family.</text>
</comment>
<dbReference type="OrthoDB" id="9802447at2"/>
<evidence type="ECO:0000256" key="2">
    <source>
        <dbReference type="ARBA" id="ARBA00009347"/>
    </source>
</evidence>
<dbReference type="PANTHER" id="PTHR43884">
    <property type="entry name" value="ACYL-COA DEHYDROGENASE"/>
    <property type="match status" value="1"/>
</dbReference>
<dbReference type="FunFam" id="1.10.540.10:FF:000002">
    <property type="entry name" value="Acyl-CoA dehydrogenase FadE19"/>
    <property type="match status" value="1"/>
</dbReference>
<dbReference type="InterPro" id="IPR006091">
    <property type="entry name" value="Acyl-CoA_Oxase/DH_mid-dom"/>
</dbReference>
<dbReference type="Pfam" id="PF00441">
    <property type="entry name" value="Acyl-CoA_dh_1"/>
    <property type="match status" value="1"/>
</dbReference>
<dbReference type="InterPro" id="IPR046373">
    <property type="entry name" value="Acyl-CoA_Oxase/DH_mid-dom_sf"/>
</dbReference>
<evidence type="ECO:0000256" key="3">
    <source>
        <dbReference type="ARBA" id="ARBA00022630"/>
    </source>
</evidence>
<dbReference type="FunFam" id="2.40.110.10:FF:000001">
    <property type="entry name" value="Acyl-CoA dehydrogenase, mitochondrial"/>
    <property type="match status" value="1"/>
</dbReference>
<dbReference type="EMBL" id="FQVL01000005">
    <property type="protein sequence ID" value="SHE97908.1"/>
    <property type="molecule type" value="Genomic_DNA"/>
</dbReference>
<accession>A0A1M4XWV2</accession>
<evidence type="ECO:0000256" key="5">
    <source>
        <dbReference type="ARBA" id="ARBA00023002"/>
    </source>
</evidence>
<protein>
    <recommendedName>
        <fullName evidence="7">Acyl-CoA dehydrogenase</fullName>
    </recommendedName>
</protein>
<dbReference type="Pfam" id="PF02771">
    <property type="entry name" value="Acyl-CoA_dh_N"/>
    <property type="match status" value="1"/>
</dbReference>
<dbReference type="PANTHER" id="PTHR43884:SF41">
    <property type="entry name" value="ACYL-COA DEHYDROGENASE"/>
    <property type="match status" value="1"/>
</dbReference>
<dbReference type="GO" id="GO:0003995">
    <property type="term" value="F:acyl-CoA dehydrogenase activity"/>
    <property type="evidence" value="ECO:0007669"/>
    <property type="project" value="InterPro"/>
</dbReference>
<name>A0A1M4XWV2_9BACL</name>
<sequence>MEFSLTTEQQMMRKMIRDFADTYVAPTAAERDEQERFDRQIFLELSKLGLTGIPLPEAWGGAGADFLSYVIAIEELSKVCASTGVTLSVHISLVSWPLLQYGSELQKKKYLNSLTAGQKLGAFALTEPAAGSDVVHMKTTAEKKGQHYRLNGQKVFVTNGGEADLYLIFAQTDSTKKHHGLSAFIVEADTPGLTIGAGEKKLGIRSSPTTSLHLDQCMIPVSQRLGAEGEGFQIAMKTLDGGRMGIAAQAVGIAQGAFDYALSYACERKQFGQPIVKHQSIQAKLANMAIRIEAARLLTYQVGWLKDQKLPHAKQAAMAKCFAADTAVEVTTEAIQILGGYGYTREYPVERMFRDAKITQIYEGTNEIQRLVIAKHLQKERKQS</sequence>
<dbReference type="InterPro" id="IPR009075">
    <property type="entry name" value="AcylCo_DH/oxidase_C"/>
</dbReference>
<dbReference type="InterPro" id="IPR036250">
    <property type="entry name" value="AcylCo_DH-like_C"/>
</dbReference>
<feature type="domain" description="Acyl-CoA dehydrogenase/oxidase C-terminal" evidence="9">
    <location>
        <begin position="229"/>
        <end position="377"/>
    </location>
</feature>
<evidence type="ECO:0000259" key="11">
    <source>
        <dbReference type="Pfam" id="PF02771"/>
    </source>
</evidence>
<comment type="catalytic activity">
    <reaction evidence="6">
        <text>a 2,3-saturated acyl-CoA + A = a 2,3-dehydroacyl-CoA + AH2</text>
        <dbReference type="Rhea" id="RHEA:48608"/>
        <dbReference type="ChEBI" id="CHEBI:13193"/>
        <dbReference type="ChEBI" id="CHEBI:17499"/>
        <dbReference type="ChEBI" id="CHEBI:60015"/>
        <dbReference type="ChEBI" id="CHEBI:65111"/>
    </reaction>
</comment>
<reference evidence="12 13" key="1">
    <citation type="submission" date="2016-11" db="EMBL/GenBank/DDBJ databases">
        <authorList>
            <person name="Jaros S."/>
            <person name="Januszkiewicz K."/>
            <person name="Wedrychowicz H."/>
        </authorList>
    </citation>
    <scope>NUCLEOTIDE SEQUENCE [LARGE SCALE GENOMIC DNA]</scope>
    <source>
        <strain evidence="12 13">DSM 44666</strain>
    </source>
</reference>
<evidence type="ECO:0000259" key="9">
    <source>
        <dbReference type="Pfam" id="PF00441"/>
    </source>
</evidence>
<feature type="domain" description="Acyl-CoA oxidase/dehydrogenase middle" evidence="10">
    <location>
        <begin position="122"/>
        <end position="217"/>
    </location>
</feature>
<dbReference type="AlphaFoldDB" id="A0A1M4XWV2"/>
<evidence type="ECO:0000256" key="6">
    <source>
        <dbReference type="ARBA" id="ARBA00052546"/>
    </source>
</evidence>
<gene>
    <name evidence="12" type="ORF">SAMN05444392_105226</name>
</gene>
<dbReference type="Pfam" id="PF02770">
    <property type="entry name" value="Acyl-CoA_dh_M"/>
    <property type="match status" value="1"/>
</dbReference>
<dbReference type="Gene3D" id="1.10.540.10">
    <property type="entry name" value="Acyl-CoA dehydrogenase/oxidase, N-terminal domain"/>
    <property type="match status" value="1"/>
</dbReference>